<sequence>MIYVEIRGNLGNQLFIYATAKKIQKLTGQKIQLNTTTLNKYFPNYKFGLSEFIMEDPDCFIESYKKLPWFTNEYLLPIKIFKKILNKTPKINKILSDFFFKAFEKKGYFIWRGETFKKFSLGNHKNYYLSGFWQSEEYFYDIRDELLEIITPINSIRECNFELLNLIRNSESICVSIRRGDYVDNPKISAIYNVCDINYFIESVNEIKKNVVNVKVICFSDDVEWVKKNIKFDCETHYETYGNSLSEKVQLMSSCKHFVLSNSSFSWWTEFLSIRGGITIAPKNWYADEREADIYRKNWIYLEDKTEEE</sequence>
<dbReference type="GO" id="GO:0008107">
    <property type="term" value="F:galactoside 2-alpha-L-fucosyltransferase activity"/>
    <property type="evidence" value="ECO:0007669"/>
    <property type="project" value="InterPro"/>
</dbReference>
<name>A0A3Q9TE08_9LACT</name>
<keyword evidence="2 3" id="KW-0808">Transferase</keyword>
<protein>
    <submittedName>
        <fullName evidence="3">Glycosyltransferase</fullName>
    </submittedName>
</protein>
<proteinExistence type="predicted"/>
<dbReference type="CDD" id="cd11301">
    <property type="entry name" value="Fut1_Fut2_like"/>
    <property type="match status" value="1"/>
</dbReference>
<dbReference type="EMBL" id="MH678635">
    <property type="protein sequence ID" value="AZY91956.1"/>
    <property type="molecule type" value="Genomic_DNA"/>
</dbReference>
<dbReference type="PANTHER" id="PTHR11927">
    <property type="entry name" value="GALACTOSIDE 2-L-FUCOSYLTRANSFERASE"/>
    <property type="match status" value="1"/>
</dbReference>
<dbReference type="InterPro" id="IPR002516">
    <property type="entry name" value="Glyco_trans_11"/>
</dbReference>
<accession>A0A3Q9TE08</accession>
<dbReference type="GO" id="GO:0016020">
    <property type="term" value="C:membrane"/>
    <property type="evidence" value="ECO:0007669"/>
    <property type="project" value="InterPro"/>
</dbReference>
<dbReference type="Pfam" id="PF01531">
    <property type="entry name" value="Glyco_transf_11"/>
    <property type="match status" value="1"/>
</dbReference>
<reference evidence="3" key="1">
    <citation type="journal article" date="2019" name="FEMS Microbiol. Lett.">
        <title>High-throughput screening for texturing Lactococcus strains.</title>
        <authorList>
            <person name="Poulsen V.K."/>
            <person name="Derkx P."/>
            <person name="Oregaard G."/>
        </authorList>
    </citation>
    <scope>NUCLEOTIDE SEQUENCE</scope>
    <source>
        <strain evidence="3">Llc3</strain>
    </source>
</reference>
<organism evidence="3">
    <name type="scientific">Lactococcus lactis</name>
    <dbReference type="NCBI Taxonomy" id="1358"/>
    <lineage>
        <taxon>Bacteria</taxon>
        <taxon>Bacillati</taxon>
        <taxon>Bacillota</taxon>
        <taxon>Bacilli</taxon>
        <taxon>Lactobacillales</taxon>
        <taxon>Streptococcaceae</taxon>
        <taxon>Lactococcus</taxon>
    </lineage>
</organism>
<evidence type="ECO:0000256" key="2">
    <source>
        <dbReference type="ARBA" id="ARBA00022679"/>
    </source>
</evidence>
<evidence type="ECO:0000256" key="1">
    <source>
        <dbReference type="ARBA" id="ARBA00022676"/>
    </source>
</evidence>
<keyword evidence="1" id="KW-0328">Glycosyltransferase</keyword>
<dbReference type="PANTHER" id="PTHR11927:SF9">
    <property type="entry name" value="L-FUCOSYLTRANSFERASE"/>
    <property type="match status" value="1"/>
</dbReference>
<evidence type="ECO:0000313" key="3">
    <source>
        <dbReference type="EMBL" id="AZY91956.1"/>
    </source>
</evidence>
<dbReference type="GO" id="GO:0005975">
    <property type="term" value="P:carbohydrate metabolic process"/>
    <property type="evidence" value="ECO:0007669"/>
    <property type="project" value="InterPro"/>
</dbReference>
<dbReference type="AlphaFoldDB" id="A0A3Q9TE08"/>